<accession>A0A6C0KQ07</accession>
<organism evidence="1">
    <name type="scientific">viral metagenome</name>
    <dbReference type="NCBI Taxonomy" id="1070528"/>
    <lineage>
        <taxon>unclassified sequences</taxon>
        <taxon>metagenomes</taxon>
        <taxon>organismal metagenomes</taxon>
    </lineage>
</organism>
<proteinExistence type="predicted"/>
<evidence type="ECO:0000313" key="1">
    <source>
        <dbReference type="EMBL" id="QHU18790.1"/>
    </source>
</evidence>
<dbReference type="EMBL" id="MN740937">
    <property type="protein sequence ID" value="QHU18790.1"/>
    <property type="molecule type" value="Genomic_DNA"/>
</dbReference>
<reference evidence="1" key="1">
    <citation type="journal article" date="2020" name="Nature">
        <title>Giant virus diversity and host interactions through global metagenomics.</title>
        <authorList>
            <person name="Schulz F."/>
            <person name="Roux S."/>
            <person name="Paez-Espino D."/>
            <person name="Jungbluth S."/>
            <person name="Walsh D.A."/>
            <person name="Denef V.J."/>
            <person name="McMahon K.D."/>
            <person name="Konstantinidis K.T."/>
            <person name="Eloe-Fadrosh E.A."/>
            <person name="Kyrpides N.C."/>
            <person name="Woyke T."/>
        </authorList>
    </citation>
    <scope>NUCLEOTIDE SEQUENCE</scope>
    <source>
        <strain evidence="1">GVMAG-S-3300013006-158</strain>
    </source>
</reference>
<sequence>MRTTGNRAVTVCRESTNRFDRYFIIYLFKNGCTRSTLSVKLSNRMDELLFLFQQRMFVMDIFDRQSRCAHLFCTIPITDESCIFCQIRDRGSNGNGMNGFILHNSGMKISFDSKFVEQHGDIGHIRIMSL</sequence>
<name>A0A6C0KQ07_9ZZZZ</name>
<protein>
    <submittedName>
        <fullName evidence="1">Uncharacterized protein</fullName>
    </submittedName>
</protein>
<dbReference type="AlphaFoldDB" id="A0A6C0KQ07"/>